<dbReference type="InterPro" id="IPR035923">
    <property type="entry name" value="TT1751-like_sf"/>
</dbReference>
<evidence type="ECO:0000313" key="3">
    <source>
        <dbReference type="Proteomes" id="UP000249396"/>
    </source>
</evidence>
<protein>
    <recommendedName>
        <fullName evidence="1">DUF302 domain-containing protein</fullName>
    </recommendedName>
</protein>
<dbReference type="PANTHER" id="PTHR38342">
    <property type="entry name" value="SLR5037 PROTEIN"/>
    <property type="match status" value="1"/>
</dbReference>
<dbReference type="CDD" id="cd14797">
    <property type="entry name" value="DUF302"/>
    <property type="match status" value="1"/>
</dbReference>
<proteinExistence type="predicted"/>
<dbReference type="PANTHER" id="PTHR38342:SF1">
    <property type="entry name" value="SLR5037 PROTEIN"/>
    <property type="match status" value="1"/>
</dbReference>
<dbReference type="InterPro" id="IPR005180">
    <property type="entry name" value="DUF302"/>
</dbReference>
<sequence length="193" mass="21774">MHKPIRVPIFNPPCPLFAKGGRRLWKFPKLRPSCKFPLITGRFTAITIFALLTLLLPACSQQRPPQPEPWYQAVSVKPYDDVLAELELAITENNFRITGHNHIGSVIRQRDNVAFPDYDTIQFCNLTLARQMLEMSPAAVAYMPCNIAVRSENGKVVIVTHLLPTDGPDGKLNAFFKEMNVKLKKIVDFAAQD</sequence>
<dbReference type="EMBL" id="QJPH01000332">
    <property type="protein sequence ID" value="PZN77670.1"/>
    <property type="molecule type" value="Genomic_DNA"/>
</dbReference>
<organism evidence="2 3">
    <name type="scientific">Candidatus Methylumidiphilus alinenensis</name>
    <dbReference type="NCBI Taxonomy" id="2202197"/>
    <lineage>
        <taxon>Bacteria</taxon>
        <taxon>Pseudomonadati</taxon>
        <taxon>Pseudomonadota</taxon>
        <taxon>Gammaproteobacteria</taxon>
        <taxon>Methylococcales</taxon>
        <taxon>Candidatus Methylumidiphilus</taxon>
    </lineage>
</organism>
<evidence type="ECO:0000259" key="1">
    <source>
        <dbReference type="Pfam" id="PF03625"/>
    </source>
</evidence>
<accession>A0A2W4SRB1</accession>
<reference evidence="2 3" key="1">
    <citation type="journal article" date="2018" name="Aquat. Microb. Ecol.">
        <title>Gammaproteobacterial methanotrophs dominate.</title>
        <authorList>
            <person name="Rissanen A.J."/>
            <person name="Saarenheimo J."/>
            <person name="Tiirola M."/>
            <person name="Peura S."/>
            <person name="Aalto S.L."/>
            <person name="Karvinen A."/>
            <person name="Nykanen H."/>
        </authorList>
    </citation>
    <scope>NUCLEOTIDE SEQUENCE [LARGE SCALE GENOMIC DNA]</scope>
    <source>
        <strain evidence="2">AMbin10</strain>
    </source>
</reference>
<dbReference type="Pfam" id="PF03625">
    <property type="entry name" value="DUF302"/>
    <property type="match status" value="1"/>
</dbReference>
<feature type="domain" description="DUF302" evidence="1">
    <location>
        <begin position="113"/>
        <end position="160"/>
    </location>
</feature>
<dbReference type="Proteomes" id="UP000249396">
    <property type="component" value="Unassembled WGS sequence"/>
</dbReference>
<dbReference type="AlphaFoldDB" id="A0A2W4SRB1"/>
<name>A0A2W4SRB1_9GAMM</name>
<comment type="caution">
    <text evidence="2">The sequence shown here is derived from an EMBL/GenBank/DDBJ whole genome shotgun (WGS) entry which is preliminary data.</text>
</comment>
<dbReference type="SUPFAM" id="SSF103247">
    <property type="entry name" value="TT1751-like"/>
    <property type="match status" value="1"/>
</dbReference>
<evidence type="ECO:0000313" key="2">
    <source>
        <dbReference type="EMBL" id="PZN77670.1"/>
    </source>
</evidence>
<gene>
    <name evidence="2" type="ORF">DM484_14310</name>
</gene>
<dbReference type="Gene3D" id="3.30.310.70">
    <property type="entry name" value="TT1751-like domain"/>
    <property type="match status" value="1"/>
</dbReference>